<evidence type="ECO:0000313" key="1">
    <source>
        <dbReference type="EMBL" id="CAD7206085.1"/>
    </source>
</evidence>
<dbReference type="AlphaFoldDB" id="A0A7R8ZH24"/>
<dbReference type="EMBL" id="OA578813">
    <property type="protein sequence ID" value="CAD7206085.1"/>
    <property type="molecule type" value="Genomic_DNA"/>
</dbReference>
<sequence length="126" mass="13791">MVLLTDSAAYMLKSGASLKVFYPKLIQCREVHPSTGQLRPTGSHVIQTFDEEDAVSIRDAKVATSSSTVLSDLAYVKSYFGNLPGVIVSMEARDLPSIESVKIMHTIQEGVKQAPWTCCLVSRNKT</sequence>
<organism evidence="1">
    <name type="scientific">Timema douglasi</name>
    <name type="common">Walking stick</name>
    <dbReference type="NCBI Taxonomy" id="61478"/>
    <lineage>
        <taxon>Eukaryota</taxon>
        <taxon>Metazoa</taxon>
        <taxon>Ecdysozoa</taxon>
        <taxon>Arthropoda</taxon>
        <taxon>Hexapoda</taxon>
        <taxon>Insecta</taxon>
        <taxon>Pterygota</taxon>
        <taxon>Neoptera</taxon>
        <taxon>Polyneoptera</taxon>
        <taxon>Phasmatodea</taxon>
        <taxon>Timematodea</taxon>
        <taxon>Timematoidea</taxon>
        <taxon>Timematidae</taxon>
        <taxon>Timema</taxon>
    </lineage>
</organism>
<name>A0A7R8ZH24_TIMDO</name>
<gene>
    <name evidence="1" type="ORF">TDIB3V08_LOCUS12234</name>
</gene>
<protein>
    <submittedName>
        <fullName evidence="1">Uncharacterized protein</fullName>
    </submittedName>
</protein>
<proteinExistence type="predicted"/>
<accession>A0A7R8ZH24</accession>
<reference evidence="1" key="1">
    <citation type="submission" date="2020-11" db="EMBL/GenBank/DDBJ databases">
        <authorList>
            <person name="Tran Van P."/>
        </authorList>
    </citation>
    <scope>NUCLEOTIDE SEQUENCE</scope>
</reference>